<dbReference type="Proteomes" id="UP001622690">
    <property type="component" value="Chromosome"/>
</dbReference>
<dbReference type="EMBL" id="CP108125">
    <property type="protein sequence ID" value="WTO81975.1"/>
    <property type="molecule type" value="Genomic_DNA"/>
</dbReference>
<accession>A0ABZ1ITD0</accession>
<evidence type="ECO:0000259" key="1">
    <source>
        <dbReference type="Pfam" id="PF06527"/>
    </source>
</evidence>
<keyword evidence="3" id="KW-1185">Reference proteome</keyword>
<proteinExistence type="predicted"/>
<organism evidence="2 3">
    <name type="scientific">Streptomyces nigra</name>
    <dbReference type="NCBI Taxonomy" id="1827580"/>
    <lineage>
        <taxon>Bacteria</taxon>
        <taxon>Bacillati</taxon>
        <taxon>Actinomycetota</taxon>
        <taxon>Actinomycetes</taxon>
        <taxon>Kitasatosporales</taxon>
        <taxon>Streptomycetaceae</taxon>
        <taxon>Streptomyces</taxon>
    </lineage>
</organism>
<protein>
    <submittedName>
        <fullName evidence="2">TniQ family protein</fullName>
    </submittedName>
</protein>
<dbReference type="InterPro" id="IPR009492">
    <property type="entry name" value="TniQ"/>
</dbReference>
<dbReference type="Pfam" id="PF06527">
    <property type="entry name" value="TniQ"/>
    <property type="match status" value="1"/>
</dbReference>
<sequence>MHRPLEQLPRSLLPLSGEDLHGFILRLSHRLDMKPTVLMQHTGLIGPRSNSAPARRMFMLERDVLAAFCATTGMSTQDADALTFKPHVNSYPPVAEALLGMRGLSPAPRGVFPVWLLTTSTRYCPSCLAGDGSAIQQRHGGPWKLAWRMAANFACMEHRSFLRTTCPACVLPAQMIRGNSRRLIVEPHLDPLHPAQCRNVVEPRHGPCGARLDTADLTDSDIPSEGLLDLQQRLLQARPYGTRRSLDPLAGHNRMTDLFVLAALIRATWPLSTSLAPSGSLAQALDHDLGRPEPAPSLRISTTAQERWDSDVYSARGTAALLAISAQILNLPLPELRLELGRLIAELPPLDNPAWGHTWPTLRRDSSPLFRHEVLQLLNQRFPRPLPTQVALPGFLRIRRRSYSPQSIPQRLPEEWTEIITAPLGHAGRSPVNVATRRGLAAHLVQAATGMSLQEAGAYLGIPPDWMDNWGRFRPLEERLHGRRADLPTLFQRFTDHVADQPPLDYHARRKRFADWALPVSDMQKIIDGYPGKRRTIAAGSQKASRIRTGFSALIWSRLTGSEWRLAPDLQPLPTQGVAVIDEAVISSLLHQRPDPFYAYLHDLLPDYARAILGGEDHQ</sequence>
<evidence type="ECO:0000313" key="2">
    <source>
        <dbReference type="EMBL" id="WTO81975.1"/>
    </source>
</evidence>
<dbReference type="RefSeq" id="WP_406256894.1">
    <property type="nucleotide sequence ID" value="NZ_CP108125.1"/>
</dbReference>
<reference evidence="2 3" key="1">
    <citation type="submission" date="2022-10" db="EMBL/GenBank/DDBJ databases">
        <title>The complete genomes of actinobacterial strains from the NBC collection.</title>
        <authorList>
            <person name="Joergensen T.S."/>
            <person name="Alvarez Arevalo M."/>
            <person name="Sterndorff E.B."/>
            <person name="Faurdal D."/>
            <person name="Vuksanovic O."/>
            <person name="Mourched A.-S."/>
            <person name="Charusanti P."/>
            <person name="Shaw S."/>
            <person name="Blin K."/>
            <person name="Weber T."/>
        </authorList>
    </citation>
    <scope>NUCLEOTIDE SEQUENCE [LARGE SCALE GENOMIC DNA]</scope>
    <source>
        <strain evidence="2 3">NBC_00206</strain>
    </source>
</reference>
<gene>
    <name evidence="2" type="ORF">OHU27_05910</name>
</gene>
<evidence type="ECO:0000313" key="3">
    <source>
        <dbReference type="Proteomes" id="UP001622690"/>
    </source>
</evidence>
<feature type="domain" description="TniQ" evidence="1">
    <location>
        <begin position="11"/>
        <end position="162"/>
    </location>
</feature>
<name>A0ABZ1ITD0_9ACTN</name>